<dbReference type="Proteomes" id="UP000324748">
    <property type="component" value="Unassembled WGS sequence"/>
</dbReference>
<gene>
    <name evidence="1" type="ORF">PGT21_018973</name>
    <name evidence="2" type="ORF">PGTUg99_016720</name>
</gene>
<accession>A0A5B0RWI6</accession>
<protein>
    <submittedName>
        <fullName evidence="2">Uncharacterized protein</fullName>
    </submittedName>
</protein>
<proteinExistence type="predicted"/>
<dbReference type="EMBL" id="VSWC01000196">
    <property type="protein sequence ID" value="KAA1066035.1"/>
    <property type="molecule type" value="Genomic_DNA"/>
</dbReference>
<organism evidence="2 4">
    <name type="scientific">Puccinia graminis f. sp. tritici</name>
    <dbReference type="NCBI Taxonomy" id="56615"/>
    <lineage>
        <taxon>Eukaryota</taxon>
        <taxon>Fungi</taxon>
        <taxon>Dikarya</taxon>
        <taxon>Basidiomycota</taxon>
        <taxon>Pucciniomycotina</taxon>
        <taxon>Pucciniomycetes</taxon>
        <taxon>Pucciniales</taxon>
        <taxon>Pucciniaceae</taxon>
        <taxon>Puccinia</taxon>
    </lineage>
</organism>
<comment type="caution">
    <text evidence="2">The sequence shown here is derived from an EMBL/GenBank/DDBJ whole genome shotgun (WGS) entry which is preliminary data.</text>
</comment>
<evidence type="ECO:0000313" key="3">
    <source>
        <dbReference type="Proteomes" id="UP000324748"/>
    </source>
</evidence>
<name>A0A5B0RWI6_PUCGR</name>
<dbReference type="AlphaFoldDB" id="A0A5B0RWI6"/>
<dbReference type="Proteomes" id="UP000325313">
    <property type="component" value="Unassembled WGS sequence"/>
</dbReference>
<evidence type="ECO:0000313" key="2">
    <source>
        <dbReference type="EMBL" id="KAA1130326.1"/>
    </source>
</evidence>
<sequence length="195" mass="22006">MSSLDDSPESHSNCLKCSLPSRPITFLHLIHYTMHSLHHPSPVLTTYTLTASLPVSRLRLIHTTSTHYSILYSPEKFLEPTSRPLDVPLYRLVLTRDLCIRHIESKIRALPFGSKNPSAIRFILHPSSLYPLSSFCGFLPNNLVTFEGFIFLELGKTLHISLHSLDFQQRPGHHNPYNLRSRTAGHCSQAPDAAS</sequence>
<dbReference type="EMBL" id="VDEP01000110">
    <property type="protein sequence ID" value="KAA1130326.1"/>
    <property type="molecule type" value="Genomic_DNA"/>
</dbReference>
<reference evidence="3 4" key="1">
    <citation type="submission" date="2019-05" db="EMBL/GenBank/DDBJ databases">
        <title>Emergence of the Ug99 lineage of the wheat stem rust pathogen through somatic hybridization.</title>
        <authorList>
            <person name="Li F."/>
            <person name="Upadhyaya N.M."/>
            <person name="Sperschneider J."/>
            <person name="Matny O."/>
            <person name="Nguyen-Phuc H."/>
            <person name="Mago R."/>
            <person name="Raley C."/>
            <person name="Miller M.E."/>
            <person name="Silverstein K.A.T."/>
            <person name="Henningsen E."/>
            <person name="Hirsch C.D."/>
            <person name="Visser B."/>
            <person name="Pretorius Z.A."/>
            <person name="Steffenson B.J."/>
            <person name="Schwessinger B."/>
            <person name="Dodds P.N."/>
            <person name="Figueroa M."/>
        </authorList>
    </citation>
    <scope>NUCLEOTIDE SEQUENCE [LARGE SCALE GENOMIC DNA]</scope>
    <source>
        <strain evidence="1">21-0</strain>
        <strain evidence="2 4">Ug99</strain>
    </source>
</reference>
<keyword evidence="3" id="KW-1185">Reference proteome</keyword>
<evidence type="ECO:0000313" key="1">
    <source>
        <dbReference type="EMBL" id="KAA1066035.1"/>
    </source>
</evidence>
<evidence type="ECO:0000313" key="4">
    <source>
        <dbReference type="Proteomes" id="UP000325313"/>
    </source>
</evidence>